<dbReference type="PANTHER" id="PTHR30109:SF0">
    <property type="entry name" value="HYDROXYLAMINE REDUCTASE"/>
    <property type="match status" value="1"/>
</dbReference>
<protein>
    <recommendedName>
        <fullName evidence="5">PH domain-containing protein</fullName>
    </recommendedName>
</protein>
<evidence type="ECO:0000313" key="7">
    <source>
        <dbReference type="Proteomes" id="UP001178507"/>
    </source>
</evidence>
<accession>A0AA36I2M1</accession>
<reference evidence="6" key="1">
    <citation type="submission" date="2023-08" db="EMBL/GenBank/DDBJ databases">
        <authorList>
            <person name="Chen Y."/>
            <person name="Shah S."/>
            <person name="Dougan E. K."/>
            <person name="Thang M."/>
            <person name="Chan C."/>
        </authorList>
    </citation>
    <scope>NUCLEOTIDE SEQUENCE</scope>
</reference>
<dbReference type="Gene3D" id="1.20.1270.20">
    <property type="match status" value="2"/>
</dbReference>
<feature type="domain" description="PH" evidence="5">
    <location>
        <begin position="32"/>
        <end position="146"/>
    </location>
</feature>
<dbReference type="InterPro" id="IPR011993">
    <property type="entry name" value="PH-like_dom_sf"/>
</dbReference>
<organism evidence="6 7">
    <name type="scientific">Effrenium voratum</name>
    <dbReference type="NCBI Taxonomy" id="2562239"/>
    <lineage>
        <taxon>Eukaryota</taxon>
        <taxon>Sar</taxon>
        <taxon>Alveolata</taxon>
        <taxon>Dinophyceae</taxon>
        <taxon>Suessiales</taxon>
        <taxon>Symbiodiniaceae</taxon>
        <taxon>Effrenium</taxon>
    </lineage>
</organism>
<evidence type="ECO:0000256" key="2">
    <source>
        <dbReference type="ARBA" id="ARBA00023004"/>
    </source>
</evidence>
<keyword evidence="2" id="KW-0408">Iron</keyword>
<keyword evidence="1" id="KW-0479">Metal-binding</keyword>
<dbReference type="SMART" id="SM00233">
    <property type="entry name" value="PH"/>
    <property type="match status" value="1"/>
</dbReference>
<dbReference type="GO" id="GO:0051536">
    <property type="term" value="F:iron-sulfur cluster binding"/>
    <property type="evidence" value="ECO:0007669"/>
    <property type="project" value="UniProtKB-KW"/>
</dbReference>
<dbReference type="InterPro" id="IPR001849">
    <property type="entry name" value="PH_domain"/>
</dbReference>
<comment type="caution">
    <text evidence="6">The sequence shown here is derived from an EMBL/GenBank/DDBJ whole genome shotgun (WGS) entry which is preliminary data.</text>
</comment>
<name>A0AA36I2M1_9DINO</name>
<dbReference type="Gene3D" id="2.30.29.30">
    <property type="entry name" value="Pleckstrin-homology domain (PH domain)/Phosphotyrosine-binding domain (PTB)"/>
    <property type="match status" value="1"/>
</dbReference>
<dbReference type="GO" id="GO:0050418">
    <property type="term" value="F:hydroxylamine reductase activity"/>
    <property type="evidence" value="ECO:0007669"/>
    <property type="project" value="TreeGrafter"/>
</dbReference>
<sequence length="1620" mass="180025">MEILHRELAKRTCAKTTSAQHLCTELAREPLELRLEGMLFGKDLRRCRNSMKAGCLPHGFTKGFFTLKGGELNFFDKPESSSHKLLDLLGAEIALETSSSQAAPHFEPGFSYRVCVMPRAAGRLWLYASSQALAKHWYRSIRLATAINESKKGKLALEVPLETIANFLRQHCRRRAWEVLVHYHQAWLVRHHLLSDCIRSLESAHRFQKVLGTWTKLRKVFRERSRLQVQEPSTPKQLEGLPAAELQRLRHKAISWLQHKAKELESSTRSPAAGRHGWPVSHRVLRTTMPVGACYKAVSEQEALAFLRAHYEASSASSASVPSSSESSKCLLSTSSEESLQPCEAFLWASESKLCFQRAEDASKPPRWVQISEISSVVMHSDRMDQFSPNAGPWLTLRGPRLRGGMIHQPPSDLSQSLRITIAVRSGCVPQSEKRMCTRAYLSLLGQRLASTIQTGEDVDYTCALNRTIPLPPGADAEPLLRSIEDAVCSLDIVQELHPDMPQDTKFQRRVLCGNRIALWRLLSTANEMPKEKTTAPLEEDVSSSWRIPLLKYGNESTTGKAFVELHVRAERVSAALSSPDIIASHHDDWGLGTQALQLKLGDICGVELTQDSRVELLHNGFSCYTLSASSFKGCFLQLPLLQGRLTLRVTRRARKTPELDFEGLLAAANRGGQKRQDSVCICHADLMVGDLKPDFGEFQWLPLAHGQVPKEASPGTLLAWFEVALAQPRGPALQVAARVTETPAPPRVTVGDHATLALEEALLYPTSRKQHQDSLAPGSWDESRAGTKGVPLRLPRTILELVQSDLPDDQGHRAQLSANLLRKPPPCEQWPDPEPVPVKFAIRSDENECDFRRRGLPATWQRVQEALAQAGSRRADSRKLVESLTHALRQVSVQVLALRSDSTCDVELSPGFVQNWQAHPARRYCLPGTATALGEPLRLVLSGVPLEMIQAKHSASFPVYDASTLQPEDAIVTSKRKAGCIVAGPVPLDVALSRHEWMLHLRVDNEQNLHRLVANIRQCVRLQTEVSKLPEGNAGCSMGQLEVLLVRAKNVFPRRVCRSVTGSLDAIIGGKPVMQAVKDLLQPEQHLRLFVRLRLFQGEKVLSILGEEYFDSPVQEGSISPCWTGLDHDGIHDGWAFNTLAFDPARMSGLVLELELCNQSLGGEDSLGKVRIPVTHKNFLTNAQEPFRNLWLPLTSEEDGKWMVTQCGDIHILTLWQPLGPDQPPGQAPGTYRRSSAMAYLKHQVRMDKSLAQSEPWLMPFVAAFVMQLQPPVPASYFNSIRGLQDLQVGKVLYAFRLCQLAVADAGPYEAKVRHLVLESLFATLTNVNFDDSRFQRYLKEAAELVSKMEEHLQHAGRAVPPAPSPLPTKLPDGHKELLDAAKPAGLLARSSLIGNQDLFGVMEMCTYGLKGTCAYFYHAEHLEAGDAAYNEAECEQVYQEIYRIGSYLADNCSCKPKEDALSVALSECLAVGALNLKVMKMLDAAHNVLLGTPTPTEVTQEPPEGPAILVSGHDLAVLHRLLQQTEGKSLNIYTHGELLPAHAYPNLKKFKHLRGHFGTHWGNQQKEFRHFPGIILMTSNCLMPPIGKYKGRIWTCGPVGFDDTPNVDEHNFAPLIQQ</sequence>
<evidence type="ECO:0000256" key="3">
    <source>
        <dbReference type="ARBA" id="ARBA00023014"/>
    </source>
</evidence>
<feature type="non-terminal residue" evidence="6">
    <location>
        <position position="1620"/>
    </location>
</feature>
<evidence type="ECO:0000313" key="6">
    <source>
        <dbReference type="EMBL" id="CAJ1379597.1"/>
    </source>
</evidence>
<keyword evidence="3" id="KW-0411">Iron-sulfur</keyword>
<dbReference type="SUPFAM" id="SSF56821">
    <property type="entry name" value="Prismane protein-like"/>
    <property type="match status" value="1"/>
</dbReference>
<evidence type="ECO:0000259" key="5">
    <source>
        <dbReference type="PROSITE" id="PS50003"/>
    </source>
</evidence>
<dbReference type="SUPFAM" id="SSF50729">
    <property type="entry name" value="PH domain-like"/>
    <property type="match status" value="1"/>
</dbReference>
<dbReference type="Pfam" id="PF03063">
    <property type="entry name" value="Prismane"/>
    <property type="match status" value="1"/>
</dbReference>
<dbReference type="GO" id="GO:0004601">
    <property type="term" value="F:peroxidase activity"/>
    <property type="evidence" value="ECO:0007669"/>
    <property type="project" value="TreeGrafter"/>
</dbReference>
<dbReference type="GO" id="GO:0046872">
    <property type="term" value="F:metal ion binding"/>
    <property type="evidence" value="ECO:0007669"/>
    <property type="project" value="UniProtKB-KW"/>
</dbReference>
<dbReference type="InterPro" id="IPR016100">
    <property type="entry name" value="Prismane_a-bundle"/>
</dbReference>
<dbReference type="GO" id="GO:0042542">
    <property type="term" value="P:response to hydrogen peroxide"/>
    <property type="evidence" value="ECO:0007669"/>
    <property type="project" value="TreeGrafter"/>
</dbReference>
<evidence type="ECO:0000256" key="4">
    <source>
        <dbReference type="SAM" id="MobiDB-lite"/>
    </source>
</evidence>
<dbReference type="InterPro" id="IPR004137">
    <property type="entry name" value="HCP/CODH"/>
</dbReference>
<dbReference type="Proteomes" id="UP001178507">
    <property type="component" value="Unassembled WGS sequence"/>
</dbReference>
<dbReference type="EMBL" id="CAUJNA010000644">
    <property type="protein sequence ID" value="CAJ1379597.1"/>
    <property type="molecule type" value="Genomic_DNA"/>
</dbReference>
<dbReference type="InterPro" id="IPR011254">
    <property type="entry name" value="Prismane-like_sf"/>
</dbReference>
<evidence type="ECO:0000256" key="1">
    <source>
        <dbReference type="ARBA" id="ARBA00022723"/>
    </source>
</evidence>
<dbReference type="Gene3D" id="3.40.50.2030">
    <property type="match status" value="1"/>
</dbReference>
<feature type="region of interest" description="Disordered" evidence="4">
    <location>
        <begin position="769"/>
        <end position="788"/>
    </location>
</feature>
<dbReference type="PROSITE" id="PS50003">
    <property type="entry name" value="PH_DOMAIN"/>
    <property type="match status" value="1"/>
</dbReference>
<keyword evidence="7" id="KW-1185">Reference proteome</keyword>
<proteinExistence type="predicted"/>
<dbReference type="PANTHER" id="PTHR30109">
    <property type="entry name" value="HYDROXYLAMINE REDUCTASE"/>
    <property type="match status" value="1"/>
</dbReference>
<dbReference type="InterPro" id="IPR016099">
    <property type="entry name" value="Prismane-like_a/b-sand"/>
</dbReference>
<gene>
    <name evidence="6" type="ORF">EVOR1521_LOCUS7788</name>
</gene>